<feature type="domain" description="SET" evidence="2">
    <location>
        <begin position="161"/>
        <end position="324"/>
    </location>
</feature>
<dbReference type="EMBL" id="OOIN01000020">
    <property type="protein sequence ID" value="SPO28016.1"/>
    <property type="molecule type" value="Genomic_DNA"/>
</dbReference>
<dbReference type="PROSITE" id="PS50280">
    <property type="entry name" value="SET"/>
    <property type="match status" value="1"/>
</dbReference>
<dbReference type="SMART" id="SM00317">
    <property type="entry name" value="SET"/>
    <property type="match status" value="1"/>
</dbReference>
<dbReference type="Pfam" id="PF00856">
    <property type="entry name" value="SET"/>
    <property type="match status" value="1"/>
</dbReference>
<dbReference type="Proteomes" id="UP000324022">
    <property type="component" value="Unassembled WGS sequence"/>
</dbReference>
<evidence type="ECO:0000313" key="4">
    <source>
        <dbReference type="Proteomes" id="UP000324022"/>
    </source>
</evidence>
<organism evidence="3 4">
    <name type="scientific">Ustilago trichophora</name>
    <dbReference type="NCBI Taxonomy" id="86804"/>
    <lineage>
        <taxon>Eukaryota</taxon>
        <taxon>Fungi</taxon>
        <taxon>Dikarya</taxon>
        <taxon>Basidiomycota</taxon>
        <taxon>Ustilaginomycotina</taxon>
        <taxon>Ustilaginomycetes</taxon>
        <taxon>Ustilaginales</taxon>
        <taxon>Ustilaginaceae</taxon>
        <taxon>Ustilago</taxon>
    </lineage>
</organism>
<gene>
    <name evidence="3" type="ORF">UTRI_05159</name>
</gene>
<name>A0A5C3EEE7_9BASI</name>
<evidence type="ECO:0000313" key="3">
    <source>
        <dbReference type="EMBL" id="SPO28016.1"/>
    </source>
</evidence>
<dbReference type="AlphaFoldDB" id="A0A5C3EEE7"/>
<evidence type="ECO:0000256" key="1">
    <source>
        <dbReference type="SAM" id="MobiDB-lite"/>
    </source>
</evidence>
<reference evidence="3 4" key="1">
    <citation type="submission" date="2018-03" db="EMBL/GenBank/DDBJ databases">
        <authorList>
            <person name="Guldener U."/>
        </authorList>
    </citation>
    <scope>NUCLEOTIDE SEQUENCE [LARGE SCALE GENOMIC DNA]</scope>
    <source>
        <strain evidence="3 4">NBRC100155</strain>
    </source>
</reference>
<dbReference type="InterPro" id="IPR046341">
    <property type="entry name" value="SET_dom_sf"/>
</dbReference>
<keyword evidence="4" id="KW-1185">Reference proteome</keyword>
<feature type="compositionally biased region" description="Low complexity" evidence="1">
    <location>
        <begin position="389"/>
        <end position="402"/>
    </location>
</feature>
<dbReference type="InterPro" id="IPR001214">
    <property type="entry name" value="SET_dom"/>
</dbReference>
<feature type="region of interest" description="Disordered" evidence="1">
    <location>
        <begin position="338"/>
        <end position="402"/>
    </location>
</feature>
<sequence>MSRATATLTQTDANQGVNVMLNHAVKPTHSPKPSQDSSLNAQAREWWTSFINDSQTRTTSVANLQIPSHWPNDVVFLTQNLVAPSVPHSIAQSYVLQPSITTSSSSSSSSLDNSDVARPRLPEHLPRATHNHGQPDTLYTTLIQQQVPLVIWPIDQNTPWHPECFHSTTRNLTSHPSTGSYGLFAAQDLPDNSFIRPYLGVLHTKSDADFHSTYDLSLCHDSRLTHSHSCHDTPIKVQNFSLSDQHDSTALYIDSRYWGNETRFVNDYRGIASKPNVEFRSFIQLSHHNHLQQQQQQDEPQKFQMGLFAIRPIRKGQELVINYGKNYWIHHQQLSQLQHSKSHQLPSPPTNDTPTTSPATPTKFDPIQAMLQRSRMRISRTALNPQPPAHQSSSSSSPPSNT</sequence>
<proteinExistence type="predicted"/>
<evidence type="ECO:0000259" key="2">
    <source>
        <dbReference type="PROSITE" id="PS50280"/>
    </source>
</evidence>
<accession>A0A5C3EEE7</accession>
<feature type="compositionally biased region" description="Low complexity" evidence="1">
    <location>
        <begin position="352"/>
        <end position="362"/>
    </location>
</feature>
<dbReference type="Gene3D" id="2.170.270.10">
    <property type="entry name" value="SET domain"/>
    <property type="match status" value="1"/>
</dbReference>
<dbReference type="OrthoDB" id="5792673at2759"/>
<protein>
    <recommendedName>
        <fullName evidence="2">SET domain-containing protein</fullName>
    </recommendedName>
</protein>
<dbReference type="SUPFAM" id="SSF82199">
    <property type="entry name" value="SET domain"/>
    <property type="match status" value="1"/>
</dbReference>